<reference evidence="2 3" key="1">
    <citation type="submission" date="2015-03" db="EMBL/GenBank/DDBJ databases">
        <authorList>
            <person name="Hassan Y.I."/>
            <person name="Lepp D."/>
            <person name="Zhou T."/>
        </authorList>
    </citation>
    <scope>NUCLEOTIDE SEQUENCE [LARGE SCALE GENOMIC DNA]</scope>
    <source>
        <strain evidence="2 3">GH2-10</strain>
    </source>
</reference>
<proteinExistence type="predicted"/>
<protein>
    <submittedName>
        <fullName evidence="2">Uncharacterized protein</fullName>
    </submittedName>
</protein>
<evidence type="ECO:0000256" key="1">
    <source>
        <dbReference type="SAM" id="SignalP"/>
    </source>
</evidence>
<dbReference type="Proteomes" id="UP000033514">
    <property type="component" value="Unassembled WGS sequence"/>
</dbReference>
<dbReference type="OrthoDB" id="8445854at2"/>
<accession>A0A0F5L0X2</accession>
<dbReference type="RefSeq" id="WP_046144851.1">
    <property type="nucleotide sequence ID" value="NZ_LAJG01000048.1"/>
</dbReference>
<dbReference type="AlphaFoldDB" id="A0A0F5L0X2"/>
<evidence type="ECO:0000313" key="3">
    <source>
        <dbReference type="Proteomes" id="UP000033514"/>
    </source>
</evidence>
<comment type="caution">
    <text evidence="2">The sequence shown here is derived from an EMBL/GenBank/DDBJ whole genome shotgun (WGS) entry which is preliminary data.</text>
</comment>
<evidence type="ECO:0000313" key="2">
    <source>
        <dbReference type="EMBL" id="KKB76041.1"/>
    </source>
</evidence>
<keyword evidence="3" id="KW-1185">Reference proteome</keyword>
<feature type="signal peptide" evidence="1">
    <location>
        <begin position="1"/>
        <end position="20"/>
    </location>
</feature>
<dbReference type="STRING" id="361041.VW35_20160"/>
<organism evidence="2 3">
    <name type="scientific">Devosia soli</name>
    <dbReference type="NCBI Taxonomy" id="361041"/>
    <lineage>
        <taxon>Bacteria</taxon>
        <taxon>Pseudomonadati</taxon>
        <taxon>Pseudomonadota</taxon>
        <taxon>Alphaproteobacteria</taxon>
        <taxon>Hyphomicrobiales</taxon>
        <taxon>Devosiaceae</taxon>
        <taxon>Devosia</taxon>
    </lineage>
</organism>
<keyword evidence="1" id="KW-0732">Signal</keyword>
<feature type="chain" id="PRO_5002491788" evidence="1">
    <location>
        <begin position="21"/>
        <end position="182"/>
    </location>
</feature>
<dbReference type="PATRIC" id="fig|361041.3.peg.3448"/>
<gene>
    <name evidence="2" type="ORF">VW35_20160</name>
</gene>
<name>A0A0F5L0X2_9HYPH</name>
<sequence>MRLLTAISFASLAIAAPALAAEDEATGLGVNLSDDFIVEATPPQAQYSANFGVKSASGTPANFEGEAYLCQVSFAPAPQNADLSQEEINTMVGSPEWVDMAKQSMSPVFTFEDDTAFELAGYNGHEFIAVPKQEGAENVRLVLSMLETAKGRTAISCVADAETLDEAIDAFRTIRDGVTPPA</sequence>
<dbReference type="EMBL" id="LAJG01000048">
    <property type="protein sequence ID" value="KKB76041.1"/>
    <property type="molecule type" value="Genomic_DNA"/>
</dbReference>